<reference evidence="4 5" key="1">
    <citation type="journal article" date="2010" name="Nature">
        <title>Genome sequencing and analysis of the model grass Brachypodium distachyon.</title>
        <authorList>
            <consortium name="International Brachypodium Initiative"/>
        </authorList>
    </citation>
    <scope>NUCLEOTIDE SEQUENCE [LARGE SCALE GENOMIC DNA]</scope>
    <source>
        <strain evidence="4 5">Bd21</strain>
    </source>
</reference>
<evidence type="ECO:0000313" key="5">
    <source>
        <dbReference type="EnsemblPlants" id="PNT65402"/>
    </source>
</evidence>
<dbReference type="GO" id="GO:0006355">
    <property type="term" value="P:regulation of DNA-templated transcription"/>
    <property type="evidence" value="ECO:0000318"/>
    <property type="project" value="GO_Central"/>
</dbReference>
<reference evidence="5" key="3">
    <citation type="submission" date="2018-08" db="UniProtKB">
        <authorList>
            <consortium name="EnsemblPlants"/>
        </authorList>
    </citation>
    <scope>IDENTIFICATION</scope>
    <source>
        <strain evidence="5">cv. Bd21</strain>
    </source>
</reference>
<comment type="caution">
    <text evidence="3">Lacks conserved residue(s) required for the propagation of feature annotation.</text>
</comment>
<comment type="similarity">
    <text evidence="3">Belongs to the GRAS family.</text>
</comment>
<dbReference type="EnsemblPlants" id="PNT65402">
    <property type="protein sequence ID" value="PNT65402"/>
    <property type="gene ID" value="BRADI_4g41880v3"/>
</dbReference>
<dbReference type="EMBL" id="CM000883">
    <property type="protein sequence ID" value="PNT65402.1"/>
    <property type="molecule type" value="Genomic_DNA"/>
</dbReference>
<evidence type="ECO:0000256" key="2">
    <source>
        <dbReference type="ARBA" id="ARBA00023163"/>
    </source>
</evidence>
<dbReference type="Proteomes" id="UP000008810">
    <property type="component" value="Chromosome 4"/>
</dbReference>
<name>A0A2K2CTP6_BRADI</name>
<keyword evidence="6" id="KW-1185">Reference proteome</keyword>
<dbReference type="STRING" id="15368.A0A2K2CTP6"/>
<protein>
    <submittedName>
        <fullName evidence="4 5">Uncharacterized protein</fullName>
    </submittedName>
</protein>
<reference evidence="4" key="2">
    <citation type="submission" date="2017-06" db="EMBL/GenBank/DDBJ databases">
        <title>WGS assembly of Brachypodium distachyon.</title>
        <authorList>
            <consortium name="The International Brachypodium Initiative"/>
            <person name="Lucas S."/>
            <person name="Harmon-Smith M."/>
            <person name="Lail K."/>
            <person name="Tice H."/>
            <person name="Grimwood J."/>
            <person name="Bruce D."/>
            <person name="Barry K."/>
            <person name="Shu S."/>
            <person name="Lindquist E."/>
            <person name="Wang M."/>
            <person name="Pitluck S."/>
            <person name="Vogel J.P."/>
            <person name="Garvin D.F."/>
            <person name="Mockler T.C."/>
            <person name="Schmutz J."/>
            <person name="Rokhsar D."/>
            <person name="Bevan M.W."/>
        </authorList>
    </citation>
    <scope>NUCLEOTIDE SEQUENCE</scope>
    <source>
        <strain evidence="4">Bd21</strain>
    </source>
</reference>
<evidence type="ECO:0000256" key="1">
    <source>
        <dbReference type="ARBA" id="ARBA00023015"/>
    </source>
</evidence>
<dbReference type="ExpressionAtlas" id="A0A2K2CTP6">
    <property type="expression patterns" value="baseline"/>
</dbReference>
<keyword evidence="1" id="KW-0805">Transcription regulation</keyword>
<gene>
    <name evidence="4" type="ORF">BRADI_4g41880v3</name>
</gene>
<dbReference type="Gramene" id="PNT65402">
    <property type="protein sequence ID" value="PNT65402"/>
    <property type="gene ID" value="BRADI_4g41880v3"/>
</dbReference>
<dbReference type="InParanoid" id="A0A2K2CTP6"/>
<dbReference type="GO" id="GO:0005634">
    <property type="term" value="C:nucleus"/>
    <property type="evidence" value="ECO:0000318"/>
    <property type="project" value="GO_Central"/>
</dbReference>
<dbReference type="PROSITE" id="PS50985">
    <property type="entry name" value="GRAS"/>
    <property type="match status" value="1"/>
</dbReference>
<feature type="region of interest" description="SAW" evidence="3">
    <location>
        <begin position="412"/>
        <end position="490"/>
    </location>
</feature>
<dbReference type="Pfam" id="PF03514">
    <property type="entry name" value="GRAS"/>
    <property type="match status" value="1"/>
</dbReference>
<dbReference type="GO" id="GO:0003700">
    <property type="term" value="F:DNA-binding transcription factor activity"/>
    <property type="evidence" value="ECO:0000318"/>
    <property type="project" value="GO_Central"/>
</dbReference>
<dbReference type="OrthoDB" id="646981at2759"/>
<evidence type="ECO:0000256" key="3">
    <source>
        <dbReference type="PROSITE-ProRule" id="PRU01191"/>
    </source>
</evidence>
<evidence type="ECO:0000313" key="4">
    <source>
        <dbReference type="EMBL" id="PNT65402.1"/>
    </source>
</evidence>
<sequence length="492" mass="53112">MLYAVEKYQNDQWKVSFAGSIRMTPRNPSFHLPASTRLILLMLVFPHENAHIYDANPPGDDRWQDHRFSTMDVVQEADDLLQDYFPSAKIIEGDNLAVAVQDDSLVMEDSSSLDDLLMASATAVEAGDMVNASAILEKIDSIVLDGITCGRYGAVGSSSFDHLACYFASSLRTGIARARTECHPLALASRLPAYQMLQELSPFIKFAHFTANQAILEATLDEGGVHVVDLNVGDGVQWSSLMSDLLRHGGSKPFRLTAVGSTTVTATPGRWLSEFAESLGLPFRYDEVEDLHKLTEIICGGSSVILSCDATGMSHTLAMDTSQTLPLLTGVIKVLQPKLVILIEDELSRLGRTPPPPLAGGASFVELFSEAWCHFAAVQESLASCFSGAGYKARLRLVEEEILGPSIEGAITATWPPHGSMTGGTDAGPVASNGFPGSGYRTCEISGFNIVQAKMLAGLFSRGFGVLHDKKGRLALCWKDRPLTSVSVWSPV</sequence>
<keyword evidence="2" id="KW-0804">Transcription</keyword>
<dbReference type="PANTHER" id="PTHR31636">
    <property type="entry name" value="OSJNBA0084A10.13 PROTEIN-RELATED"/>
    <property type="match status" value="1"/>
</dbReference>
<evidence type="ECO:0000313" key="6">
    <source>
        <dbReference type="Proteomes" id="UP000008810"/>
    </source>
</evidence>
<organism evidence="4">
    <name type="scientific">Brachypodium distachyon</name>
    <name type="common">Purple false brome</name>
    <name type="synonym">Trachynia distachya</name>
    <dbReference type="NCBI Taxonomy" id="15368"/>
    <lineage>
        <taxon>Eukaryota</taxon>
        <taxon>Viridiplantae</taxon>
        <taxon>Streptophyta</taxon>
        <taxon>Embryophyta</taxon>
        <taxon>Tracheophyta</taxon>
        <taxon>Spermatophyta</taxon>
        <taxon>Magnoliopsida</taxon>
        <taxon>Liliopsida</taxon>
        <taxon>Poales</taxon>
        <taxon>Poaceae</taxon>
        <taxon>BOP clade</taxon>
        <taxon>Pooideae</taxon>
        <taxon>Stipodae</taxon>
        <taxon>Brachypodieae</taxon>
        <taxon>Brachypodium</taxon>
    </lineage>
</organism>
<dbReference type="AlphaFoldDB" id="A0A2K2CTP6"/>
<feature type="short sequence motif" description="VHIID" evidence="3">
    <location>
        <begin position="225"/>
        <end position="229"/>
    </location>
</feature>
<accession>A0A2K2CTP6</accession>
<dbReference type="InterPro" id="IPR005202">
    <property type="entry name" value="TF_GRAS"/>
</dbReference>
<dbReference type="GO" id="GO:0043565">
    <property type="term" value="F:sequence-specific DNA binding"/>
    <property type="evidence" value="ECO:0000318"/>
    <property type="project" value="GO_Central"/>
</dbReference>
<proteinExistence type="inferred from homology"/>